<evidence type="ECO:0000313" key="2">
    <source>
        <dbReference type="EMBL" id="KAF2681984.1"/>
    </source>
</evidence>
<keyword evidence="3" id="KW-1185">Reference proteome</keyword>
<dbReference type="InterPro" id="IPR044398">
    <property type="entry name" value="Globin-sensor_dom"/>
</dbReference>
<dbReference type="GO" id="GO:0020037">
    <property type="term" value="F:heme binding"/>
    <property type="evidence" value="ECO:0007669"/>
    <property type="project" value="InterPro"/>
</dbReference>
<dbReference type="InterPro" id="IPR009050">
    <property type="entry name" value="Globin-like_sf"/>
</dbReference>
<sequence>MRHVERRDLYESLQARLIYLQSFLEFGPADIETLRKNQAFIKSIIPTIAENHYKKILQQDITAQALITQNTTDAADLDEDDFYGPNSKNIKNRSMFIKWYLTKLNSDPTPTQYWEYMNMVGAMHAGHHRRVPLHVDVIHFSLLLGHLQNVLNDAIITSPTLPAPQKAPLVKAWGKLFWIQSDLFTKWHVRDGDKYDQTSTQATKLDVDTSFVDMKDDEGRTVQCPFSAMAKLEQNASGTQGYVYKTTSNRLSYAKGGIGSIHSIASP</sequence>
<dbReference type="Pfam" id="PF11563">
    <property type="entry name" value="Protoglobin"/>
    <property type="match status" value="1"/>
</dbReference>
<evidence type="ECO:0000313" key="3">
    <source>
        <dbReference type="Proteomes" id="UP000799291"/>
    </source>
</evidence>
<reference evidence="2" key="1">
    <citation type="journal article" date="2020" name="Stud. Mycol.">
        <title>101 Dothideomycetes genomes: a test case for predicting lifestyles and emergence of pathogens.</title>
        <authorList>
            <person name="Haridas S."/>
            <person name="Albert R."/>
            <person name="Binder M."/>
            <person name="Bloem J."/>
            <person name="Labutti K."/>
            <person name="Salamov A."/>
            <person name="Andreopoulos B."/>
            <person name="Baker S."/>
            <person name="Barry K."/>
            <person name="Bills G."/>
            <person name="Bluhm B."/>
            <person name="Cannon C."/>
            <person name="Castanera R."/>
            <person name="Culley D."/>
            <person name="Daum C."/>
            <person name="Ezra D."/>
            <person name="Gonzalez J."/>
            <person name="Henrissat B."/>
            <person name="Kuo A."/>
            <person name="Liang C."/>
            <person name="Lipzen A."/>
            <person name="Lutzoni F."/>
            <person name="Magnuson J."/>
            <person name="Mondo S."/>
            <person name="Nolan M."/>
            <person name="Ohm R."/>
            <person name="Pangilinan J."/>
            <person name="Park H.-J."/>
            <person name="Ramirez L."/>
            <person name="Alfaro M."/>
            <person name="Sun H."/>
            <person name="Tritt A."/>
            <person name="Yoshinaga Y."/>
            <person name="Zwiers L.-H."/>
            <person name="Turgeon B."/>
            <person name="Goodwin S."/>
            <person name="Spatafora J."/>
            <person name="Crous P."/>
            <person name="Grigoriev I."/>
        </authorList>
    </citation>
    <scope>NUCLEOTIDE SEQUENCE</scope>
    <source>
        <strain evidence="2">CBS 122367</strain>
    </source>
</reference>
<dbReference type="Proteomes" id="UP000799291">
    <property type="component" value="Unassembled WGS sequence"/>
</dbReference>
<dbReference type="GO" id="GO:0019825">
    <property type="term" value="F:oxygen binding"/>
    <property type="evidence" value="ECO:0007669"/>
    <property type="project" value="InterPro"/>
</dbReference>
<dbReference type="InterPro" id="IPR012292">
    <property type="entry name" value="Globin/Proto"/>
</dbReference>
<protein>
    <recommendedName>
        <fullName evidence="1">Globin-sensor domain-containing protein</fullName>
    </recommendedName>
</protein>
<evidence type="ECO:0000259" key="1">
    <source>
        <dbReference type="Pfam" id="PF11563"/>
    </source>
</evidence>
<feature type="domain" description="Globin-sensor" evidence="1">
    <location>
        <begin position="14"/>
        <end position="193"/>
    </location>
</feature>
<dbReference type="Gene3D" id="1.10.490.10">
    <property type="entry name" value="Globins"/>
    <property type="match status" value="1"/>
</dbReference>
<name>A0A6G1IUR2_9PLEO</name>
<gene>
    <name evidence="2" type="ORF">K458DRAFT_308639</name>
</gene>
<dbReference type="OrthoDB" id="10027058at2759"/>
<proteinExistence type="predicted"/>
<dbReference type="PANTHER" id="PTHR42071:SF1">
    <property type="entry name" value="GLOBIN-SENSOR DOMAIN-CONTAINING PROTEIN"/>
    <property type="match status" value="1"/>
</dbReference>
<accession>A0A6G1IUR2</accession>
<dbReference type="PANTHER" id="PTHR42071">
    <property type="entry name" value="PROTOGLOBIN DOMAIN-CONTAINING PROTEIN"/>
    <property type="match status" value="1"/>
</dbReference>
<dbReference type="EMBL" id="MU005589">
    <property type="protein sequence ID" value="KAF2681984.1"/>
    <property type="molecule type" value="Genomic_DNA"/>
</dbReference>
<dbReference type="SUPFAM" id="SSF46458">
    <property type="entry name" value="Globin-like"/>
    <property type="match status" value="1"/>
</dbReference>
<dbReference type="AlphaFoldDB" id="A0A6G1IUR2"/>
<organism evidence="2 3">
    <name type="scientific">Lentithecium fluviatile CBS 122367</name>
    <dbReference type="NCBI Taxonomy" id="1168545"/>
    <lineage>
        <taxon>Eukaryota</taxon>
        <taxon>Fungi</taxon>
        <taxon>Dikarya</taxon>
        <taxon>Ascomycota</taxon>
        <taxon>Pezizomycotina</taxon>
        <taxon>Dothideomycetes</taxon>
        <taxon>Pleosporomycetidae</taxon>
        <taxon>Pleosporales</taxon>
        <taxon>Massarineae</taxon>
        <taxon>Lentitheciaceae</taxon>
        <taxon>Lentithecium</taxon>
    </lineage>
</organism>